<organism evidence="3 4">
    <name type="scientific">Araneus ventricosus</name>
    <name type="common">Orbweaver spider</name>
    <name type="synonym">Epeira ventricosa</name>
    <dbReference type="NCBI Taxonomy" id="182803"/>
    <lineage>
        <taxon>Eukaryota</taxon>
        <taxon>Metazoa</taxon>
        <taxon>Ecdysozoa</taxon>
        <taxon>Arthropoda</taxon>
        <taxon>Chelicerata</taxon>
        <taxon>Arachnida</taxon>
        <taxon>Araneae</taxon>
        <taxon>Araneomorphae</taxon>
        <taxon>Entelegynae</taxon>
        <taxon>Araneoidea</taxon>
        <taxon>Araneidae</taxon>
        <taxon>Araneus</taxon>
    </lineage>
</organism>
<name>A0A4Y2AFJ1_ARAVE</name>
<accession>A0A4Y2AFJ1</accession>
<sequence length="88" mass="9357">MNNSSGHWTRSSIPTGKESSAATRVAVVVASVTIATGWILASCVLALRALTGAIPSARVRLGRLRRDTWCTIYIICLNNAGNRLSADD</sequence>
<dbReference type="EMBL" id="BGPR01000014">
    <property type="protein sequence ID" value="GBL77995.1"/>
    <property type="molecule type" value="Genomic_DNA"/>
</dbReference>
<keyword evidence="2" id="KW-0472">Membrane</keyword>
<dbReference type="Proteomes" id="UP000499080">
    <property type="component" value="Unassembled WGS sequence"/>
</dbReference>
<proteinExistence type="predicted"/>
<evidence type="ECO:0000313" key="4">
    <source>
        <dbReference type="Proteomes" id="UP000499080"/>
    </source>
</evidence>
<evidence type="ECO:0000256" key="2">
    <source>
        <dbReference type="SAM" id="Phobius"/>
    </source>
</evidence>
<comment type="caution">
    <text evidence="3">The sequence shown here is derived from an EMBL/GenBank/DDBJ whole genome shotgun (WGS) entry which is preliminary data.</text>
</comment>
<evidence type="ECO:0000256" key="1">
    <source>
        <dbReference type="SAM" id="MobiDB-lite"/>
    </source>
</evidence>
<keyword evidence="4" id="KW-1185">Reference proteome</keyword>
<feature type="region of interest" description="Disordered" evidence="1">
    <location>
        <begin position="1"/>
        <end position="22"/>
    </location>
</feature>
<reference evidence="3 4" key="1">
    <citation type="journal article" date="2019" name="Sci. Rep.">
        <title>Orb-weaving spider Araneus ventricosus genome elucidates the spidroin gene catalogue.</title>
        <authorList>
            <person name="Kono N."/>
            <person name="Nakamura H."/>
            <person name="Ohtoshi R."/>
            <person name="Moran D.A.P."/>
            <person name="Shinohara A."/>
            <person name="Yoshida Y."/>
            <person name="Fujiwara M."/>
            <person name="Mori M."/>
            <person name="Tomita M."/>
            <person name="Arakawa K."/>
        </authorList>
    </citation>
    <scope>NUCLEOTIDE SEQUENCE [LARGE SCALE GENOMIC DNA]</scope>
</reference>
<feature type="transmembrane region" description="Helical" evidence="2">
    <location>
        <begin position="25"/>
        <end position="50"/>
    </location>
</feature>
<dbReference type="AlphaFoldDB" id="A0A4Y2AFJ1"/>
<keyword evidence="2" id="KW-1133">Transmembrane helix</keyword>
<feature type="compositionally biased region" description="Polar residues" evidence="1">
    <location>
        <begin position="1"/>
        <end position="18"/>
    </location>
</feature>
<gene>
    <name evidence="3" type="ORF">AVEN_143313_1</name>
</gene>
<keyword evidence="2" id="KW-0812">Transmembrane</keyword>
<evidence type="ECO:0000313" key="3">
    <source>
        <dbReference type="EMBL" id="GBL77995.1"/>
    </source>
</evidence>
<protein>
    <submittedName>
        <fullName evidence="3">Uncharacterized protein</fullName>
    </submittedName>
</protein>